<protein>
    <submittedName>
        <fullName evidence="2">Uncharacterized protein</fullName>
    </submittedName>
</protein>
<sequence>MLAKQLWLILKQLEILLSRVLKAKYFPTRDIFSVTLGRRPSFTWRSVMAAHNLFCAGYCWTVGSGEHIRVWSYPWFPRSRSFRPITRAPVLDENLLVAELLDPVGGE</sequence>
<reference evidence="2" key="1">
    <citation type="submission" date="2020-06" db="EMBL/GenBank/DDBJ databases">
        <authorList>
            <person name="Li T."/>
            <person name="Hu X."/>
            <person name="Zhang T."/>
            <person name="Song X."/>
            <person name="Zhang H."/>
            <person name="Dai N."/>
            <person name="Sheng W."/>
            <person name="Hou X."/>
            <person name="Wei L."/>
        </authorList>
    </citation>
    <scope>NUCLEOTIDE SEQUENCE</scope>
    <source>
        <strain evidence="2">G02</strain>
        <tissue evidence="2">Leaf</tissue>
    </source>
</reference>
<proteinExistence type="predicted"/>
<evidence type="ECO:0000256" key="1">
    <source>
        <dbReference type="SAM" id="SignalP"/>
    </source>
</evidence>
<keyword evidence="1" id="KW-0732">Signal</keyword>
<name>A0AAW2JSW2_SESRA</name>
<dbReference type="EMBL" id="JACGWJ010000032">
    <property type="protein sequence ID" value="KAL0297737.1"/>
    <property type="molecule type" value="Genomic_DNA"/>
</dbReference>
<evidence type="ECO:0000313" key="2">
    <source>
        <dbReference type="EMBL" id="KAL0297737.1"/>
    </source>
</evidence>
<organism evidence="2">
    <name type="scientific">Sesamum radiatum</name>
    <name type="common">Black benniseed</name>
    <dbReference type="NCBI Taxonomy" id="300843"/>
    <lineage>
        <taxon>Eukaryota</taxon>
        <taxon>Viridiplantae</taxon>
        <taxon>Streptophyta</taxon>
        <taxon>Embryophyta</taxon>
        <taxon>Tracheophyta</taxon>
        <taxon>Spermatophyta</taxon>
        <taxon>Magnoliopsida</taxon>
        <taxon>eudicotyledons</taxon>
        <taxon>Gunneridae</taxon>
        <taxon>Pentapetalae</taxon>
        <taxon>asterids</taxon>
        <taxon>lamiids</taxon>
        <taxon>Lamiales</taxon>
        <taxon>Pedaliaceae</taxon>
        <taxon>Sesamum</taxon>
    </lineage>
</organism>
<feature type="signal peptide" evidence="1">
    <location>
        <begin position="1"/>
        <end position="22"/>
    </location>
</feature>
<comment type="caution">
    <text evidence="2">The sequence shown here is derived from an EMBL/GenBank/DDBJ whole genome shotgun (WGS) entry which is preliminary data.</text>
</comment>
<gene>
    <name evidence="2" type="ORF">Sradi_6825800</name>
</gene>
<dbReference type="AlphaFoldDB" id="A0AAW2JSW2"/>
<feature type="chain" id="PRO_5043766560" evidence="1">
    <location>
        <begin position="23"/>
        <end position="107"/>
    </location>
</feature>
<reference evidence="2" key="2">
    <citation type="journal article" date="2024" name="Plant">
        <title>Genomic evolution and insights into agronomic trait innovations of Sesamum species.</title>
        <authorList>
            <person name="Miao H."/>
            <person name="Wang L."/>
            <person name="Qu L."/>
            <person name="Liu H."/>
            <person name="Sun Y."/>
            <person name="Le M."/>
            <person name="Wang Q."/>
            <person name="Wei S."/>
            <person name="Zheng Y."/>
            <person name="Lin W."/>
            <person name="Duan Y."/>
            <person name="Cao H."/>
            <person name="Xiong S."/>
            <person name="Wang X."/>
            <person name="Wei L."/>
            <person name="Li C."/>
            <person name="Ma Q."/>
            <person name="Ju M."/>
            <person name="Zhao R."/>
            <person name="Li G."/>
            <person name="Mu C."/>
            <person name="Tian Q."/>
            <person name="Mei H."/>
            <person name="Zhang T."/>
            <person name="Gao T."/>
            <person name="Zhang H."/>
        </authorList>
    </citation>
    <scope>NUCLEOTIDE SEQUENCE</scope>
    <source>
        <strain evidence="2">G02</strain>
    </source>
</reference>
<accession>A0AAW2JSW2</accession>